<dbReference type="GO" id="GO:0016853">
    <property type="term" value="F:isomerase activity"/>
    <property type="evidence" value="ECO:0007669"/>
    <property type="project" value="UniProtKB-KW"/>
</dbReference>
<comment type="caution">
    <text evidence="2">The sequence shown here is derived from an EMBL/GenBank/DDBJ whole genome shotgun (WGS) entry which is preliminary data.</text>
</comment>
<dbReference type="PANTHER" id="PTHR43346">
    <property type="entry name" value="LIGAND BINDING DOMAIN PROTEIN, PUTATIVE (AFU_ORTHOLOGUE AFUA_6G14370)-RELATED"/>
    <property type="match status" value="1"/>
</dbReference>
<gene>
    <name evidence="2" type="ORF">HDE68_004694</name>
</gene>
<dbReference type="AlphaFoldDB" id="A0A7W8ZR98"/>
<proteinExistence type="predicted"/>
<dbReference type="InterPro" id="IPR052538">
    <property type="entry name" value="Flavonoid_dioxygenase-like"/>
</dbReference>
<feature type="domain" description="Cupin type-2" evidence="1">
    <location>
        <begin position="31"/>
        <end position="100"/>
    </location>
</feature>
<dbReference type="RefSeq" id="WP_183884565.1">
    <property type="nucleotide sequence ID" value="NZ_JACHCD010000001.1"/>
</dbReference>
<dbReference type="SUPFAM" id="SSF51182">
    <property type="entry name" value="RmlC-like cupins"/>
    <property type="match status" value="1"/>
</dbReference>
<evidence type="ECO:0000313" key="3">
    <source>
        <dbReference type="Proteomes" id="UP000537204"/>
    </source>
</evidence>
<dbReference type="PANTHER" id="PTHR43346:SF1">
    <property type="entry name" value="QUERCETIN 2,3-DIOXYGENASE-RELATED"/>
    <property type="match status" value="1"/>
</dbReference>
<dbReference type="Pfam" id="PF07883">
    <property type="entry name" value="Cupin_2"/>
    <property type="match status" value="1"/>
</dbReference>
<evidence type="ECO:0000313" key="2">
    <source>
        <dbReference type="EMBL" id="MBB5638759.1"/>
    </source>
</evidence>
<sequence length="114" mass="12520">MITSIATAAHYKWGADCDGWHLLQSDQLSVIQELMPGGTDEALHYHSKAQQVFYILEGIATFKLQNDTYTLIKGESITVAPGAIHQLLNLSDSPLSFLVISAPKAHGDRINIEE</sequence>
<organism evidence="2 3">
    <name type="scientific">Pedobacter cryoconitis</name>
    <dbReference type="NCBI Taxonomy" id="188932"/>
    <lineage>
        <taxon>Bacteria</taxon>
        <taxon>Pseudomonadati</taxon>
        <taxon>Bacteroidota</taxon>
        <taxon>Sphingobacteriia</taxon>
        <taxon>Sphingobacteriales</taxon>
        <taxon>Sphingobacteriaceae</taxon>
        <taxon>Pedobacter</taxon>
    </lineage>
</organism>
<dbReference type="EMBL" id="JACHCE010000010">
    <property type="protein sequence ID" value="MBB5638759.1"/>
    <property type="molecule type" value="Genomic_DNA"/>
</dbReference>
<evidence type="ECO:0000259" key="1">
    <source>
        <dbReference type="Pfam" id="PF07883"/>
    </source>
</evidence>
<dbReference type="InterPro" id="IPR011051">
    <property type="entry name" value="RmlC_Cupin_sf"/>
</dbReference>
<dbReference type="InterPro" id="IPR013096">
    <property type="entry name" value="Cupin_2"/>
</dbReference>
<dbReference type="InterPro" id="IPR014710">
    <property type="entry name" value="RmlC-like_jellyroll"/>
</dbReference>
<dbReference type="Proteomes" id="UP000537204">
    <property type="component" value="Unassembled WGS sequence"/>
</dbReference>
<keyword evidence="2" id="KW-0413">Isomerase</keyword>
<name>A0A7W8ZR98_9SPHI</name>
<protein>
    <submittedName>
        <fullName evidence="2">Mannose-6-phosphate isomerase-like protein (Cupin superfamily)</fullName>
    </submittedName>
</protein>
<accession>A0A7W8ZR98</accession>
<reference evidence="2 3" key="1">
    <citation type="submission" date="2020-08" db="EMBL/GenBank/DDBJ databases">
        <title>Genomic Encyclopedia of Type Strains, Phase IV (KMG-V): Genome sequencing to study the core and pangenomes of soil and plant-associated prokaryotes.</title>
        <authorList>
            <person name="Whitman W."/>
        </authorList>
    </citation>
    <scope>NUCLEOTIDE SEQUENCE [LARGE SCALE GENOMIC DNA]</scope>
    <source>
        <strain evidence="2 3">S3M1</strain>
    </source>
</reference>
<dbReference type="Gene3D" id="2.60.120.10">
    <property type="entry name" value="Jelly Rolls"/>
    <property type="match status" value="1"/>
</dbReference>